<feature type="region of interest" description="Disordered" evidence="1">
    <location>
        <begin position="1"/>
        <end position="20"/>
    </location>
</feature>
<dbReference type="EMBL" id="GEZM01025533">
    <property type="protein sequence ID" value="JAV87420.1"/>
    <property type="molecule type" value="Transcribed_RNA"/>
</dbReference>
<protein>
    <submittedName>
        <fullName evidence="2">Uncharacterized protein</fullName>
    </submittedName>
</protein>
<accession>A0A1Y1MSF3</accession>
<sequence>MTTMLISQSQGGNQRAANEGTTPQMLLAAKNRRDGGCGRGQQVETQLDKVPRYLRGAKEKIKPCRRGVGGSKTALSGAVLKSVERWYRLGSVEGSQGRMLFEAQKVCQSTRKLVSDDALWAPTMRGMLQWGRGGSTK</sequence>
<dbReference type="AlphaFoldDB" id="A0A1Y1MSF3"/>
<name>A0A1Y1MSF3_PHOPY</name>
<evidence type="ECO:0000313" key="2">
    <source>
        <dbReference type="EMBL" id="JAV87420.1"/>
    </source>
</evidence>
<organism evidence="2">
    <name type="scientific">Photinus pyralis</name>
    <name type="common">Common eastern firefly</name>
    <name type="synonym">Lampyris pyralis</name>
    <dbReference type="NCBI Taxonomy" id="7054"/>
    <lineage>
        <taxon>Eukaryota</taxon>
        <taxon>Metazoa</taxon>
        <taxon>Ecdysozoa</taxon>
        <taxon>Arthropoda</taxon>
        <taxon>Hexapoda</taxon>
        <taxon>Insecta</taxon>
        <taxon>Pterygota</taxon>
        <taxon>Neoptera</taxon>
        <taxon>Endopterygota</taxon>
        <taxon>Coleoptera</taxon>
        <taxon>Polyphaga</taxon>
        <taxon>Elateriformia</taxon>
        <taxon>Elateroidea</taxon>
        <taxon>Lampyridae</taxon>
        <taxon>Lampyrinae</taxon>
        <taxon>Photinus</taxon>
    </lineage>
</organism>
<evidence type="ECO:0000256" key="1">
    <source>
        <dbReference type="SAM" id="MobiDB-lite"/>
    </source>
</evidence>
<reference evidence="2" key="1">
    <citation type="journal article" date="2016" name="Sci. Rep.">
        <title>Molecular characterization of firefly nuptial gifts: a multi-omics approach sheds light on postcopulatory sexual selection.</title>
        <authorList>
            <person name="Al-Wathiqui N."/>
            <person name="Fallon T.R."/>
            <person name="South A."/>
            <person name="Weng J.K."/>
            <person name="Lewis S.M."/>
        </authorList>
    </citation>
    <scope>NUCLEOTIDE SEQUENCE</scope>
</reference>
<proteinExistence type="predicted"/>